<dbReference type="InterPro" id="IPR051609">
    <property type="entry name" value="NmrA/Isoflavone_reductase-like"/>
</dbReference>
<gene>
    <name evidence="4" type="ORF">ARC23_11870</name>
</gene>
<proteinExistence type="predicted"/>
<sequence>MSSHISIPPSRAILVLGAGELGMPVIRNLARLAVSHPGTRISVMLRATSIDSALPEKQRVVDEIRALGVNIVAGDLVTESVEALAATFAQFDTVIGCTGYAAGRDTPMKVARAAVKSGIPRYFPWQFGVDFDAIGRGGPQDLFDAQLDVREYLRSQTAMDWVIISTGMFTSYLFEPDFGVVDLIGHKVNALGSASNAVTLTTPDDIGAMTARIVFHTPAIRNEIVYLAGDTIRYGDLPDILQKAFGEPFELTIWGVPQLMQELANDPGNMIKKYRAAFAQGRGVAWDVERTFNAKVGAELQGVQAWLDSNVQRS</sequence>
<keyword evidence="5" id="KW-1185">Reference proteome</keyword>
<dbReference type="OrthoDB" id="5540862at2"/>
<evidence type="ECO:0000256" key="1">
    <source>
        <dbReference type="ARBA" id="ARBA00022857"/>
    </source>
</evidence>
<dbReference type="InterPro" id="IPR045312">
    <property type="entry name" value="PCBER-like"/>
</dbReference>
<evidence type="ECO:0000256" key="2">
    <source>
        <dbReference type="ARBA" id="ARBA00023002"/>
    </source>
</evidence>
<protein>
    <submittedName>
        <fullName evidence="4">2'-hydroxyisoflavone reductase</fullName>
    </submittedName>
</protein>
<keyword evidence="2" id="KW-0560">Oxidoreductase</keyword>
<dbReference type="InterPro" id="IPR036291">
    <property type="entry name" value="NAD(P)-bd_dom_sf"/>
</dbReference>
<evidence type="ECO:0000313" key="4">
    <source>
        <dbReference type="EMBL" id="KRG50230.1"/>
    </source>
</evidence>
<dbReference type="Proteomes" id="UP000051757">
    <property type="component" value="Unassembled WGS sequence"/>
</dbReference>
<dbReference type="Pfam" id="PF05368">
    <property type="entry name" value="NmrA"/>
    <property type="match status" value="1"/>
</dbReference>
<dbReference type="GO" id="GO:0016491">
    <property type="term" value="F:oxidoreductase activity"/>
    <property type="evidence" value="ECO:0007669"/>
    <property type="project" value="UniProtKB-KW"/>
</dbReference>
<dbReference type="AlphaFoldDB" id="A0A0R0AZC3"/>
<evidence type="ECO:0000313" key="5">
    <source>
        <dbReference type="Proteomes" id="UP000051757"/>
    </source>
</evidence>
<dbReference type="Gene3D" id="3.90.25.10">
    <property type="entry name" value="UDP-galactose 4-epimerase, domain 1"/>
    <property type="match status" value="1"/>
</dbReference>
<accession>A0A0R0AZC3</accession>
<feature type="domain" description="NmrA-like" evidence="3">
    <location>
        <begin position="11"/>
        <end position="263"/>
    </location>
</feature>
<dbReference type="InterPro" id="IPR008030">
    <property type="entry name" value="NmrA-like"/>
</dbReference>
<reference evidence="4 5" key="1">
    <citation type="journal article" date="2016" name="Front. Microbiol.">
        <title>Genome Sequence of Type Strains of Genus Stenotrophomonas.</title>
        <authorList>
            <person name="Patil P.P."/>
            <person name="Midha S."/>
            <person name="Kumar S."/>
            <person name="Patil P.B."/>
        </authorList>
    </citation>
    <scope>NUCLEOTIDE SEQUENCE [LARGE SCALE GENOMIC DNA]</scope>
    <source>
        <strain evidence="4 5">LMG 978</strain>
    </source>
</reference>
<dbReference type="CDD" id="cd05259">
    <property type="entry name" value="PCBER_SDR_a"/>
    <property type="match status" value="1"/>
</dbReference>
<organism evidence="4 5">
    <name type="scientific">Stenotrophomonas beteli</name>
    <dbReference type="NCBI Taxonomy" id="3384461"/>
    <lineage>
        <taxon>Bacteria</taxon>
        <taxon>Pseudomonadati</taxon>
        <taxon>Pseudomonadota</taxon>
        <taxon>Gammaproteobacteria</taxon>
        <taxon>Lysobacterales</taxon>
        <taxon>Lysobacteraceae</taxon>
        <taxon>Stenotrophomonas</taxon>
        <taxon>Stenotrophomonas maltophilia group</taxon>
    </lineage>
</organism>
<dbReference type="PANTHER" id="PTHR47706">
    <property type="entry name" value="NMRA-LIKE FAMILY PROTEIN"/>
    <property type="match status" value="1"/>
</dbReference>
<dbReference type="Gene3D" id="3.40.50.720">
    <property type="entry name" value="NAD(P)-binding Rossmann-like Domain"/>
    <property type="match status" value="1"/>
</dbReference>
<comment type="caution">
    <text evidence="4">The sequence shown here is derived from an EMBL/GenBank/DDBJ whole genome shotgun (WGS) entry which is preliminary data.</text>
</comment>
<keyword evidence="1" id="KW-0521">NADP</keyword>
<evidence type="ECO:0000259" key="3">
    <source>
        <dbReference type="Pfam" id="PF05368"/>
    </source>
</evidence>
<dbReference type="PANTHER" id="PTHR47706:SF6">
    <property type="entry name" value="NMRA-LIKE FAMILY PROTEIN (AFU_ORTHOLOGUE AFUA_6G00280)"/>
    <property type="match status" value="1"/>
</dbReference>
<dbReference type="SUPFAM" id="SSF51735">
    <property type="entry name" value="NAD(P)-binding Rossmann-fold domains"/>
    <property type="match status" value="1"/>
</dbReference>
<name>A0A0R0AZC3_9GAMM</name>
<dbReference type="EMBL" id="LLXV01000036">
    <property type="protein sequence ID" value="KRG50230.1"/>
    <property type="molecule type" value="Genomic_DNA"/>
</dbReference>